<evidence type="ECO:0000313" key="2">
    <source>
        <dbReference type="EMBL" id="QGW28129.1"/>
    </source>
</evidence>
<dbReference type="PANTHER" id="PTHR38342:SF1">
    <property type="entry name" value="SLR5037 PROTEIN"/>
    <property type="match status" value="1"/>
</dbReference>
<feature type="domain" description="DUF302" evidence="1">
    <location>
        <begin position="36"/>
        <end position="99"/>
    </location>
</feature>
<organism evidence="2 3">
    <name type="scientific">Phnomibacter ginsenosidimutans</name>
    <dbReference type="NCBI Taxonomy" id="2676868"/>
    <lineage>
        <taxon>Bacteria</taxon>
        <taxon>Pseudomonadati</taxon>
        <taxon>Bacteroidota</taxon>
        <taxon>Chitinophagia</taxon>
        <taxon>Chitinophagales</taxon>
        <taxon>Chitinophagaceae</taxon>
        <taxon>Phnomibacter</taxon>
    </lineage>
</organism>
<dbReference type="EMBL" id="CP046566">
    <property type="protein sequence ID" value="QGW28129.1"/>
    <property type="molecule type" value="Genomic_DNA"/>
</dbReference>
<proteinExistence type="predicted"/>
<dbReference type="InterPro" id="IPR005180">
    <property type="entry name" value="DUF302"/>
</dbReference>
<dbReference type="AlphaFoldDB" id="A0A6I6GSL6"/>
<reference evidence="2 3" key="1">
    <citation type="submission" date="2019-11" db="EMBL/GenBank/DDBJ databases">
        <authorList>
            <person name="Im W.T."/>
        </authorList>
    </citation>
    <scope>NUCLEOTIDE SEQUENCE [LARGE SCALE GENOMIC DNA]</scope>
    <source>
        <strain evidence="2 3">SB-02</strain>
    </source>
</reference>
<evidence type="ECO:0000313" key="3">
    <source>
        <dbReference type="Proteomes" id="UP000426027"/>
    </source>
</evidence>
<dbReference type="PANTHER" id="PTHR38342">
    <property type="entry name" value="SLR5037 PROTEIN"/>
    <property type="match status" value="1"/>
</dbReference>
<gene>
    <name evidence="2" type="ORF">GLV81_08505</name>
</gene>
<dbReference type="Proteomes" id="UP000426027">
    <property type="component" value="Chromosome"/>
</dbReference>
<dbReference type="CDD" id="cd14797">
    <property type="entry name" value="DUF302"/>
    <property type="match status" value="1"/>
</dbReference>
<dbReference type="KEGG" id="fls:GLV81_08505"/>
<dbReference type="RefSeq" id="WP_157478488.1">
    <property type="nucleotide sequence ID" value="NZ_CP046566.1"/>
</dbReference>
<accession>A0A6I6GSL6</accession>
<dbReference type="Pfam" id="PF03625">
    <property type="entry name" value="DUF302"/>
    <property type="match status" value="1"/>
</dbReference>
<keyword evidence="3" id="KW-1185">Reference proteome</keyword>
<dbReference type="InterPro" id="IPR016796">
    <property type="entry name" value="UCP021774"/>
</dbReference>
<dbReference type="PIRSF" id="PIRSF021774">
    <property type="entry name" value="UCP021774"/>
    <property type="match status" value="1"/>
</dbReference>
<dbReference type="Gene3D" id="3.30.310.70">
    <property type="entry name" value="TT1751-like domain"/>
    <property type="match status" value="1"/>
</dbReference>
<evidence type="ECO:0000259" key="1">
    <source>
        <dbReference type="Pfam" id="PF03625"/>
    </source>
</evidence>
<dbReference type="InterPro" id="IPR035923">
    <property type="entry name" value="TT1751-like_sf"/>
</dbReference>
<dbReference type="SUPFAM" id="SSF103247">
    <property type="entry name" value="TT1751-like"/>
    <property type="match status" value="1"/>
</dbReference>
<sequence length="130" mass="13964">MAYYFSTVIEGKTFEETIALTTAALKQEGFGIITSINMKAAMQEKLGKEILPYTILGACNPGFAYEALQHEPHIGVMLPCNVVVRALNEIATEVFAVDPVASMQGIQNPALGTMAQTVQSKMEAVIAALK</sequence>
<protein>
    <submittedName>
        <fullName evidence="2">DUF302 domain-containing protein</fullName>
    </submittedName>
</protein>
<name>A0A6I6GSL6_9BACT</name>